<dbReference type="PANTHER" id="PTHR41244:SF1">
    <property type="entry name" value="GLYCOSYLTRANSFERASE"/>
    <property type="match status" value="1"/>
</dbReference>
<evidence type="ECO:0000259" key="2">
    <source>
        <dbReference type="Pfam" id="PF00535"/>
    </source>
</evidence>
<dbReference type="InterPro" id="IPR032719">
    <property type="entry name" value="WbsX"/>
</dbReference>
<dbReference type="Pfam" id="PF13692">
    <property type="entry name" value="Glyco_trans_1_4"/>
    <property type="match status" value="1"/>
</dbReference>
<feature type="coiled-coil region" evidence="1">
    <location>
        <begin position="1084"/>
        <end position="1132"/>
    </location>
</feature>
<dbReference type="Pfam" id="PF00535">
    <property type="entry name" value="Glycos_transf_2"/>
    <property type="match status" value="1"/>
</dbReference>
<evidence type="ECO:0000313" key="4">
    <source>
        <dbReference type="Proteomes" id="UP000683559"/>
    </source>
</evidence>
<dbReference type="RefSeq" id="WP_217287502.1">
    <property type="nucleotide sequence ID" value="NZ_CP077683.1"/>
</dbReference>
<dbReference type="Proteomes" id="UP000683559">
    <property type="component" value="Chromosome"/>
</dbReference>
<keyword evidence="1" id="KW-0175">Coiled coil</keyword>
<accession>A0ABX8LL03</accession>
<keyword evidence="4" id="KW-1185">Reference proteome</keyword>
<dbReference type="PANTHER" id="PTHR41244">
    <property type="entry name" value="RHAMNAN SYNTHESIS F"/>
    <property type="match status" value="1"/>
</dbReference>
<dbReference type="CDD" id="cd03801">
    <property type="entry name" value="GT4_PimA-like"/>
    <property type="match status" value="1"/>
</dbReference>
<proteinExistence type="predicted"/>
<dbReference type="Pfam" id="PF14307">
    <property type="entry name" value="Glyco_tran_WbsX"/>
    <property type="match status" value="1"/>
</dbReference>
<evidence type="ECO:0000313" key="3">
    <source>
        <dbReference type="EMBL" id="QXE90908.1"/>
    </source>
</evidence>
<dbReference type="CDD" id="cd00761">
    <property type="entry name" value="Glyco_tranf_GTA_type"/>
    <property type="match status" value="1"/>
</dbReference>
<protein>
    <submittedName>
        <fullName evidence="3">Glycoside hydrolase family 99-like domain-containing protein</fullName>
    </submittedName>
</protein>
<dbReference type="CDD" id="cd11579">
    <property type="entry name" value="Glyco_tran_WbsX"/>
    <property type="match status" value="1"/>
</dbReference>
<dbReference type="InterPro" id="IPR001173">
    <property type="entry name" value="Glyco_trans_2-like"/>
</dbReference>
<gene>
    <name evidence="3" type="ORF">KP001_21455</name>
</gene>
<reference evidence="3 4" key="1">
    <citation type="submission" date="2021-06" db="EMBL/GenBank/DDBJ databases">
        <title>Gemonas diversity in paddy soil.</title>
        <authorList>
            <person name="Liu G."/>
        </authorList>
    </citation>
    <scope>NUCLEOTIDE SEQUENCE [LARGE SCALE GENOMIC DNA]</scope>
    <source>
        <strain evidence="3 4">RG2</strain>
    </source>
</reference>
<sequence>MKASVIICTYNRVGLLRDSIAAIQKQHFPAADFEIVVVDNNSSDDTRAVTEQAAASSEVAIKYIFEARQGLSFARNAGIENAAGEIVAFVDDDIDAEPGWLAAIVAAFADSKVACAGGPIRPVWPSERPVWLTDDWVPYLTVNEFDAARTTGSFTWPDTPWGANISFRKSVFDSIGLFPTNLGRIGNSLLSNEEVNICKKIAQAGLRIAFAPEAVIHHKIDPHRVTRQWFYHRTYWQGRSDAILDTSSQAGSYDGICLRLRRYLDIASKEGAGSFTARCARKIAIGYLFEFAFAGLQERSAPALRALCRYLDQLQTVPQQQAAATSLPEGASALCGKSILVIDYEVPQFDKYAGSRTTFMYLKLLTELGLKVYFLPDDFEQREPYSTALEDLGITVLQGEWYRENWQRWVLEHGRELHYVLFNRPNITVSYIDFIRAHTDSILLFQGHDLHYLRLSRKYEIDGDPETLKEAESYRQIEFEIIEKTDATLTYSDYERQVLADLLPGERIHAVPLFFYDDFPGERLSFACRKDIMFVGGCGHKPNLDAILWFAREIFPKILAEVPDMVLHVIGTYPPQEVKDLACDNIRIHGHVSEQDLEDFYRQIRMVVIPLRFGAGVKGKTVEALRNGVPMVSTAIGLEGIPGIGTVSRAADSTGDFAQAVVTQYRDQQGLELTSALYRAFAQSTFHSSGAKRTLAEILLGVPLKGRPVARKQEPEPAMPRLIAMYLPQYHPIPENDEWWGKGFTEWRNVAKAKPLFKGHYQPHVPADLSFYDLRLEESRIAQAELARQYGVHGFCYYHYWFNGRRLLETPLEAVLKSGKPNFPFCVCWANENWTRRWDGEEQHVLMKQDYSEEDDRNHIRDLIRYFRDPRYIRVNGKPMFLVYRTENIPDPAATARLWREEARAAGIGELYLVRVESIGTCDPASIGFDAALEFAPDWQKKGPRIMPEQEGKLPGLDLLNAVYKNNYVHRYDSLADEMMAKPDVRYKRFRCATPSWDNSARRQEGANIFVGSTPEKYRQWLEHVVSFTRRRFGGDERIAFVNAWNEWAEGNHLEPDQKFGRAYLEATRSALDGVYEVPVQPAAVQVEVDLSQYQHEVLALQQQLAAAQREKEELERTAALLQEQLAAKDELVAAREARIEDLLHSASWKVTEPLRKAYEVAQKMQGKK</sequence>
<feature type="domain" description="Glycosyltransferase 2-like" evidence="2">
    <location>
        <begin position="4"/>
        <end position="138"/>
    </location>
</feature>
<name>A0ABX8LL03_9BACT</name>
<evidence type="ECO:0000256" key="1">
    <source>
        <dbReference type="SAM" id="Coils"/>
    </source>
</evidence>
<dbReference type="EMBL" id="CP077683">
    <property type="protein sequence ID" value="QXE90908.1"/>
    <property type="molecule type" value="Genomic_DNA"/>
</dbReference>
<organism evidence="3 4">
    <name type="scientific">Geomonas subterranea</name>
    <dbReference type="NCBI Taxonomy" id="2847989"/>
    <lineage>
        <taxon>Bacteria</taxon>
        <taxon>Pseudomonadati</taxon>
        <taxon>Thermodesulfobacteriota</taxon>
        <taxon>Desulfuromonadia</taxon>
        <taxon>Geobacterales</taxon>
        <taxon>Geobacteraceae</taxon>
        <taxon>Geomonas</taxon>
    </lineage>
</organism>